<reference evidence="1" key="1">
    <citation type="submission" date="2020-02" db="EMBL/GenBank/DDBJ databases">
        <authorList>
            <person name="Palmer J.M."/>
        </authorList>
    </citation>
    <scope>NUCLEOTIDE SEQUENCE</scope>
    <source>
        <strain evidence="1">EPUS1.4</strain>
        <tissue evidence="1">Thallus</tissue>
    </source>
</reference>
<dbReference type="EMBL" id="JAACFV010000044">
    <property type="protein sequence ID" value="KAF7509166.1"/>
    <property type="molecule type" value="Genomic_DNA"/>
</dbReference>
<keyword evidence="2" id="KW-1185">Reference proteome</keyword>
<sequence>MSIVPQHTVALNFNGYHGVIYVDPGPNLNTVSWLHYAGSEPDRKQYEPQNAIQVKGKNAIKAHQGKIALVHYTTNNEETYQVRLWPNRCFICWRSLIWQHRSAYTTSRMGQQKTTQAKTTKLENYAILRSDGKPTFDAQKIIADENSPLSATYDGKILRVYYKKPKEEKLYVAFTKNKPALSAAEVWDQRVAADKF</sequence>
<accession>A0A8H7ALG3</accession>
<dbReference type="Proteomes" id="UP000606974">
    <property type="component" value="Unassembled WGS sequence"/>
</dbReference>
<comment type="caution">
    <text evidence="1">The sequence shown here is derived from an EMBL/GenBank/DDBJ whole genome shotgun (WGS) entry which is preliminary data.</text>
</comment>
<evidence type="ECO:0000313" key="1">
    <source>
        <dbReference type="EMBL" id="KAF7509166.1"/>
    </source>
</evidence>
<evidence type="ECO:0000313" key="2">
    <source>
        <dbReference type="Proteomes" id="UP000606974"/>
    </source>
</evidence>
<name>A0A8H7ALG3_9EURO</name>
<proteinExistence type="predicted"/>
<protein>
    <submittedName>
        <fullName evidence="1">Uncharacterized protein</fullName>
    </submittedName>
</protein>
<gene>
    <name evidence="1" type="ORF">GJ744_008226</name>
</gene>
<dbReference type="OrthoDB" id="10372313at2759"/>
<dbReference type="AlphaFoldDB" id="A0A8H7ALG3"/>
<organism evidence="1 2">
    <name type="scientific">Endocarpon pusillum</name>
    <dbReference type="NCBI Taxonomy" id="364733"/>
    <lineage>
        <taxon>Eukaryota</taxon>
        <taxon>Fungi</taxon>
        <taxon>Dikarya</taxon>
        <taxon>Ascomycota</taxon>
        <taxon>Pezizomycotina</taxon>
        <taxon>Eurotiomycetes</taxon>
        <taxon>Chaetothyriomycetidae</taxon>
        <taxon>Verrucariales</taxon>
        <taxon>Verrucariaceae</taxon>
        <taxon>Endocarpon</taxon>
    </lineage>
</organism>